<dbReference type="RefSeq" id="WP_307403704.1">
    <property type="nucleotide sequence ID" value="NZ_JAUSTW010000001.1"/>
</dbReference>
<feature type="transmembrane region" description="Helical" evidence="1">
    <location>
        <begin position="42"/>
        <end position="61"/>
    </location>
</feature>
<dbReference type="InterPro" id="IPR010718">
    <property type="entry name" value="DUF1294"/>
</dbReference>
<dbReference type="Pfam" id="PF06961">
    <property type="entry name" value="DUF1294"/>
    <property type="match status" value="1"/>
</dbReference>
<keyword evidence="1" id="KW-0472">Membrane</keyword>
<evidence type="ECO:0000256" key="1">
    <source>
        <dbReference type="SAM" id="Phobius"/>
    </source>
</evidence>
<evidence type="ECO:0000313" key="3">
    <source>
        <dbReference type="Proteomes" id="UP001224122"/>
    </source>
</evidence>
<dbReference type="EMBL" id="JAUSTW010000001">
    <property type="protein sequence ID" value="MDQ0197044.1"/>
    <property type="molecule type" value="Genomic_DNA"/>
</dbReference>
<gene>
    <name evidence="2" type="ORF">J2S10_000149</name>
</gene>
<keyword evidence="3" id="KW-1185">Reference proteome</keyword>
<keyword evidence="1" id="KW-1133">Transmembrane helix</keyword>
<feature type="transmembrane region" description="Helical" evidence="1">
    <location>
        <begin position="67"/>
        <end position="87"/>
    </location>
</feature>
<keyword evidence="1" id="KW-0812">Transmembrane</keyword>
<evidence type="ECO:0000313" key="2">
    <source>
        <dbReference type="EMBL" id="MDQ0197044.1"/>
    </source>
</evidence>
<comment type="caution">
    <text evidence="2">The sequence shown here is derived from an EMBL/GenBank/DDBJ whole genome shotgun (WGS) entry which is preliminary data.</text>
</comment>
<reference evidence="2 3" key="1">
    <citation type="submission" date="2023-07" db="EMBL/GenBank/DDBJ databases">
        <title>Genomic Encyclopedia of Type Strains, Phase IV (KMG-IV): sequencing the most valuable type-strain genomes for metagenomic binning, comparative biology and taxonomic classification.</title>
        <authorList>
            <person name="Goeker M."/>
        </authorList>
    </citation>
    <scope>NUCLEOTIDE SEQUENCE [LARGE SCALE GENOMIC DNA]</scope>
    <source>
        <strain evidence="2 3">DSM 27594</strain>
    </source>
</reference>
<feature type="transmembrane region" description="Helical" evidence="1">
    <location>
        <begin position="6"/>
        <end position="22"/>
    </location>
</feature>
<accession>A0ABT9XNC3</accession>
<name>A0ABT9XNC3_9BACI</name>
<sequence length="89" mass="10377">MDIKTLLFVAYLLMNIIGLFIMQIDKNRAIKHQYRIREKTLWLVALFGGAVGTTMGMQIYRHKTKHLSFKIGFPLLAIVEIILFIYFSV</sequence>
<proteinExistence type="predicted"/>
<organism evidence="2 3">
    <name type="scientific">Neobacillus ginsengisoli</name>
    <dbReference type="NCBI Taxonomy" id="904295"/>
    <lineage>
        <taxon>Bacteria</taxon>
        <taxon>Bacillati</taxon>
        <taxon>Bacillota</taxon>
        <taxon>Bacilli</taxon>
        <taxon>Bacillales</taxon>
        <taxon>Bacillaceae</taxon>
        <taxon>Neobacillus</taxon>
    </lineage>
</organism>
<protein>
    <submittedName>
        <fullName evidence="2">Uncharacterized membrane protein YsdA (DUF1294 family)</fullName>
    </submittedName>
</protein>
<dbReference type="Proteomes" id="UP001224122">
    <property type="component" value="Unassembled WGS sequence"/>
</dbReference>